<feature type="compositionally biased region" description="Basic and acidic residues" evidence="1">
    <location>
        <begin position="87"/>
        <end position="102"/>
    </location>
</feature>
<feature type="compositionally biased region" description="Basic and acidic residues" evidence="1">
    <location>
        <begin position="65"/>
        <end position="78"/>
    </location>
</feature>
<feature type="region of interest" description="Disordered" evidence="1">
    <location>
        <begin position="520"/>
        <end position="631"/>
    </location>
</feature>
<dbReference type="GO" id="GO:0003723">
    <property type="term" value="F:RNA binding"/>
    <property type="evidence" value="ECO:0007669"/>
    <property type="project" value="TreeGrafter"/>
</dbReference>
<feature type="region of interest" description="Disordered" evidence="1">
    <location>
        <begin position="436"/>
        <end position="464"/>
    </location>
</feature>
<evidence type="ECO:0000313" key="3">
    <source>
        <dbReference type="EMBL" id="KAK1365254.1"/>
    </source>
</evidence>
<dbReference type="PANTHER" id="PTHR12202">
    <property type="entry name" value="ESF1 HOMOLOG"/>
    <property type="match status" value="1"/>
</dbReference>
<feature type="region of interest" description="Disordered" evidence="1">
    <location>
        <begin position="1"/>
        <end position="230"/>
    </location>
</feature>
<comment type="caution">
    <text evidence="3">The sequence shown here is derived from an EMBL/GenBank/DDBJ whole genome shotgun (WGS) entry which is preliminary data.</text>
</comment>
<gene>
    <name evidence="3" type="ORF">POM88_040815</name>
</gene>
<feature type="region of interest" description="Disordered" evidence="1">
    <location>
        <begin position="665"/>
        <end position="759"/>
    </location>
</feature>
<protein>
    <submittedName>
        <fullName evidence="3">NUC153 domain-containing protein</fullName>
    </submittedName>
</protein>
<dbReference type="Proteomes" id="UP001237642">
    <property type="component" value="Unassembled WGS sequence"/>
</dbReference>
<dbReference type="EMBL" id="JAUIZM010000009">
    <property type="protein sequence ID" value="KAK1365254.1"/>
    <property type="molecule type" value="Genomic_DNA"/>
</dbReference>
<accession>A0AAD8MA44</accession>
<feature type="compositionally biased region" description="Basic and acidic residues" evidence="1">
    <location>
        <begin position="677"/>
        <end position="719"/>
    </location>
</feature>
<feature type="compositionally biased region" description="Basic and acidic residues" evidence="1">
    <location>
        <begin position="582"/>
        <end position="593"/>
    </location>
</feature>
<feature type="compositionally biased region" description="Acidic residues" evidence="1">
    <location>
        <begin position="442"/>
        <end position="455"/>
    </location>
</feature>
<feature type="compositionally biased region" description="Basic residues" evidence="1">
    <location>
        <begin position="520"/>
        <end position="533"/>
    </location>
</feature>
<dbReference type="AlphaFoldDB" id="A0AAD8MA44"/>
<evidence type="ECO:0000256" key="1">
    <source>
        <dbReference type="SAM" id="MobiDB-lite"/>
    </source>
</evidence>
<reference evidence="3" key="1">
    <citation type="submission" date="2023-02" db="EMBL/GenBank/DDBJ databases">
        <title>Genome of toxic invasive species Heracleum sosnowskyi carries increased number of genes despite the absence of recent whole-genome duplications.</title>
        <authorList>
            <person name="Schelkunov M."/>
            <person name="Shtratnikova V."/>
            <person name="Makarenko M."/>
            <person name="Klepikova A."/>
            <person name="Omelchenko D."/>
            <person name="Novikova G."/>
            <person name="Obukhova E."/>
            <person name="Bogdanov V."/>
            <person name="Penin A."/>
            <person name="Logacheva M."/>
        </authorList>
    </citation>
    <scope>NUCLEOTIDE SEQUENCE</scope>
    <source>
        <strain evidence="3">Hsosn_3</strain>
        <tissue evidence="3">Leaf</tissue>
    </source>
</reference>
<dbReference type="InterPro" id="IPR056750">
    <property type="entry name" value="RRM_ESF1"/>
</dbReference>
<proteinExistence type="predicted"/>
<evidence type="ECO:0000313" key="4">
    <source>
        <dbReference type="Proteomes" id="UP001237642"/>
    </source>
</evidence>
<evidence type="ECO:0000259" key="2">
    <source>
        <dbReference type="Pfam" id="PF25121"/>
    </source>
</evidence>
<feature type="domain" description="ESF1 RRM" evidence="2">
    <location>
        <begin position="237"/>
        <end position="383"/>
    </location>
</feature>
<feature type="compositionally biased region" description="Basic and acidic residues" evidence="1">
    <location>
        <begin position="1"/>
        <end position="12"/>
    </location>
</feature>
<feature type="compositionally biased region" description="Basic and acidic residues" evidence="1">
    <location>
        <begin position="621"/>
        <end position="631"/>
    </location>
</feature>
<dbReference type="Pfam" id="PF25121">
    <property type="entry name" value="RRM_ESF1"/>
    <property type="match status" value="1"/>
</dbReference>
<feature type="compositionally biased region" description="Basic residues" evidence="1">
    <location>
        <begin position="568"/>
        <end position="577"/>
    </location>
</feature>
<reference evidence="3" key="2">
    <citation type="submission" date="2023-05" db="EMBL/GenBank/DDBJ databases">
        <authorList>
            <person name="Schelkunov M.I."/>
        </authorList>
    </citation>
    <scope>NUCLEOTIDE SEQUENCE</scope>
    <source>
        <strain evidence="3">Hsosn_3</strain>
        <tissue evidence="3">Leaf</tissue>
    </source>
</reference>
<dbReference type="GO" id="GO:0006364">
    <property type="term" value="P:rRNA processing"/>
    <property type="evidence" value="ECO:0007669"/>
    <property type="project" value="InterPro"/>
</dbReference>
<name>A0AAD8MA44_9APIA</name>
<organism evidence="3 4">
    <name type="scientific">Heracleum sosnowskyi</name>
    <dbReference type="NCBI Taxonomy" id="360622"/>
    <lineage>
        <taxon>Eukaryota</taxon>
        <taxon>Viridiplantae</taxon>
        <taxon>Streptophyta</taxon>
        <taxon>Embryophyta</taxon>
        <taxon>Tracheophyta</taxon>
        <taxon>Spermatophyta</taxon>
        <taxon>Magnoliopsida</taxon>
        <taxon>eudicotyledons</taxon>
        <taxon>Gunneridae</taxon>
        <taxon>Pentapetalae</taxon>
        <taxon>asterids</taxon>
        <taxon>campanulids</taxon>
        <taxon>Apiales</taxon>
        <taxon>Apiaceae</taxon>
        <taxon>Apioideae</taxon>
        <taxon>apioid superclade</taxon>
        <taxon>Tordylieae</taxon>
        <taxon>Tordyliinae</taxon>
        <taxon>Heracleum</taxon>
    </lineage>
</organism>
<dbReference type="InterPro" id="IPR039754">
    <property type="entry name" value="Esf1"/>
</dbReference>
<sequence length="759" mass="86054">MDSKKKNNEKKSNGSFQKVITDPRFASVHSDPRFHNPPKHKSKVTIDSRFNRMFTDKNFTSSSTRIDKRGKVRKEDSLAKNPLKHYYRLDERGEEGEKGKEVESEDGGSEGEIGGLKKEEVSGGKIAKLNKGRGNVGSEDEEESDESGSHVGDLEEDKGGVESEEEDEIAKLKNVKLKNAELESSDSEMESDEDEEEEEEDGVDEDSSSTGSEGEYFSEEENNLALEENVPEIENETRRLAVVNMDWNQVKAVDLYVLLSSFLPKGGEIISVSIYPSEFGLKRMEEEAVHGPVGLFDDDEDKNASDDEGDDVNEEIDIEKLRAYELSRLRYYYAVVECDSIATADYIYKSCDGVEVERSSNKLDLRFIPDSMEFKHTPRDVATEAPGSYEGNNFETRALQQTKVRLTWDEDEPQRSKTLKRKYTAEQLAELELKEFLASDGSESDENENNDDVEDGADKKNKKQHMYRALIESGDASDEDDEQGAQEMEVTFNTGLEDISKQILEKKDRQSETVWEAYLRKRKEKKKASKNRSKYSSEDESSDSDREPVEETDDFFVEEPHAKQTKGAQRKSTKKGKQPQETTKEAEASRAELELLLADETGNTNLKGYNLKPKKSKGKKGKEIHDEEKLPTIDDDDRKRFSVLLNNNPLYALDPTDPQYKRSAAFARQVAQKHKKDNHEETGRNEPLHERAPLSDDLGTGRDEHVLPETHTRKDKHEISSLVKSIKMKSKQLPVPSGDKISRKKGTPTDKQAKKARVL</sequence>
<keyword evidence="4" id="KW-1185">Reference proteome</keyword>
<feature type="compositionally biased region" description="Acidic residues" evidence="1">
    <location>
        <begin position="183"/>
        <end position="207"/>
    </location>
</feature>
<dbReference type="PANTHER" id="PTHR12202:SF0">
    <property type="entry name" value="ESF1 HOMOLOG"/>
    <property type="match status" value="1"/>
</dbReference>